<keyword evidence="4" id="KW-1185">Reference proteome</keyword>
<dbReference type="EMBL" id="JAEUGD010000042">
    <property type="protein sequence ID" value="MBL6447240.1"/>
    <property type="molecule type" value="Genomic_DNA"/>
</dbReference>
<evidence type="ECO:0000313" key="3">
    <source>
        <dbReference type="EMBL" id="MBL6447240.1"/>
    </source>
</evidence>
<dbReference type="AlphaFoldDB" id="A0A937FZJ6"/>
<evidence type="ECO:0000259" key="2">
    <source>
        <dbReference type="Pfam" id="PF21186"/>
    </source>
</evidence>
<dbReference type="InterPro" id="IPR049280">
    <property type="entry name" value="DUF6852"/>
</dbReference>
<reference evidence="3" key="1">
    <citation type="submission" date="2021-01" db="EMBL/GenBank/DDBJ databases">
        <title>Fulvivirga kasyanovii gen. nov., sp nov., a novel member of the phylum Bacteroidetes isolated from seawater in a mussel farm.</title>
        <authorList>
            <person name="Zhao L.-H."/>
            <person name="Wang Z.-J."/>
        </authorList>
    </citation>
    <scope>NUCLEOTIDE SEQUENCE</scope>
    <source>
        <strain evidence="3">29W222</strain>
    </source>
</reference>
<sequence>MDYSDIASVAGKGGLFKIVKPTRTGVILESLDDKKQKLVASATQRISVLSDISIYTTDQEGSRPLEDVFRQINKEFNNDLGVTPTSAPDELKAFIKHIIPDYDPQRVYVSDIKKVINWYNALKENAPKLLEEKVEKKPEKEAKKKKSE</sequence>
<feature type="domain" description="DUF5606" evidence="1">
    <location>
        <begin position="5"/>
        <end position="49"/>
    </location>
</feature>
<comment type="caution">
    <text evidence="3">The sequence shown here is derived from an EMBL/GenBank/DDBJ whole genome shotgun (WGS) entry which is preliminary data.</text>
</comment>
<protein>
    <submittedName>
        <fullName evidence="3">DUF5606 domain-containing protein</fullName>
    </submittedName>
</protein>
<evidence type="ECO:0000313" key="4">
    <source>
        <dbReference type="Proteomes" id="UP000614216"/>
    </source>
</evidence>
<dbReference type="RefSeq" id="WP_202856760.1">
    <property type="nucleotide sequence ID" value="NZ_JAEUGD010000042.1"/>
</dbReference>
<feature type="domain" description="DUF6852" evidence="2">
    <location>
        <begin position="52"/>
        <end position="122"/>
    </location>
</feature>
<dbReference type="Gene3D" id="2.30.30.730">
    <property type="match status" value="1"/>
</dbReference>
<dbReference type="InterPro" id="IPR049282">
    <property type="entry name" value="BVU_3817_N_sf"/>
</dbReference>
<dbReference type="InterPro" id="IPR049281">
    <property type="entry name" value="BVU_3817-like_C_sf"/>
</dbReference>
<name>A0A937FZJ6_9BACT</name>
<dbReference type="Gene3D" id="1.10.10.1650">
    <property type="match status" value="1"/>
</dbReference>
<organism evidence="3 4">
    <name type="scientific">Fulvivirga marina</name>
    <dbReference type="NCBI Taxonomy" id="2494733"/>
    <lineage>
        <taxon>Bacteria</taxon>
        <taxon>Pseudomonadati</taxon>
        <taxon>Bacteroidota</taxon>
        <taxon>Cytophagia</taxon>
        <taxon>Cytophagales</taxon>
        <taxon>Fulvivirgaceae</taxon>
        <taxon>Fulvivirga</taxon>
    </lineage>
</organism>
<dbReference type="Proteomes" id="UP000614216">
    <property type="component" value="Unassembled WGS sequence"/>
</dbReference>
<proteinExistence type="predicted"/>
<dbReference type="Pfam" id="PF21186">
    <property type="entry name" value="DUF6852"/>
    <property type="match status" value="1"/>
</dbReference>
<gene>
    <name evidence="3" type="ORF">JMN32_13035</name>
</gene>
<evidence type="ECO:0000259" key="1">
    <source>
        <dbReference type="Pfam" id="PF18347"/>
    </source>
</evidence>
<dbReference type="Pfam" id="PF18347">
    <property type="entry name" value="DUF5606"/>
    <property type="match status" value="1"/>
</dbReference>
<dbReference type="InterPro" id="IPR041218">
    <property type="entry name" value="DUF5606"/>
</dbReference>
<accession>A0A937FZJ6</accession>